<reference evidence="1 2" key="1">
    <citation type="submission" date="2018-11" db="EMBL/GenBank/DDBJ databases">
        <authorList>
            <person name="Li F."/>
        </authorList>
    </citation>
    <scope>NUCLEOTIDE SEQUENCE [LARGE SCALE GENOMIC DNA]</scope>
    <source>
        <strain evidence="1 2">KIS18-7</strain>
    </source>
</reference>
<keyword evidence="2" id="KW-1185">Reference proteome</keyword>
<dbReference type="RefSeq" id="WP_123235181.1">
    <property type="nucleotide sequence ID" value="NZ_RJSG01000003.1"/>
</dbReference>
<dbReference type="AlphaFoldDB" id="A0A3N0DPN8"/>
<proteinExistence type="predicted"/>
<evidence type="ECO:0008006" key="3">
    <source>
        <dbReference type="Google" id="ProtNLM"/>
    </source>
</evidence>
<sequence length="266" mass="28678">MKMRAFASEFGPEDLPTVVGEPMEKGPLNAQVGSVLPAERVDQSLLNLLSEAVYSYYFAKQAAPGLAAIAGDQPAGLSYAIESVRTTLLKQAIIGIATTIDVTTGRTASLPDALDALKRDLTTRLQVAPDDETQTALELLSYIVSMTNANNVLSLKYVRHLRNKWAGHASLDPTFDPWADAGSTVNLPLLEDALARMVNAYQDLGTLVSMSTDLQDLEAQGNIGEVLEDGSVRYQMKLGWSGANSLSQVIREEAKKGADALVQRLR</sequence>
<gene>
    <name evidence="1" type="ORF">EFL95_16430</name>
</gene>
<evidence type="ECO:0000313" key="1">
    <source>
        <dbReference type="EMBL" id="RNL77595.1"/>
    </source>
</evidence>
<comment type="caution">
    <text evidence="1">The sequence shown here is derived from an EMBL/GenBank/DDBJ whole genome shotgun (WGS) entry which is preliminary data.</text>
</comment>
<evidence type="ECO:0000313" key="2">
    <source>
        <dbReference type="Proteomes" id="UP000277094"/>
    </source>
</evidence>
<dbReference type="Proteomes" id="UP000277094">
    <property type="component" value="Unassembled WGS sequence"/>
</dbReference>
<dbReference type="OrthoDB" id="5146910at2"/>
<protein>
    <recommendedName>
        <fullName evidence="3">HEPN AbiU2-like domain-containing protein</fullName>
    </recommendedName>
</protein>
<organism evidence="1 2">
    <name type="scientific">Nocardioides marmorisolisilvae</name>
    <dbReference type="NCBI Taxonomy" id="1542737"/>
    <lineage>
        <taxon>Bacteria</taxon>
        <taxon>Bacillati</taxon>
        <taxon>Actinomycetota</taxon>
        <taxon>Actinomycetes</taxon>
        <taxon>Propionibacteriales</taxon>
        <taxon>Nocardioidaceae</taxon>
        <taxon>Nocardioides</taxon>
    </lineage>
</organism>
<accession>A0A3N0DPN8</accession>
<dbReference type="EMBL" id="RJSG01000003">
    <property type="protein sequence ID" value="RNL77595.1"/>
    <property type="molecule type" value="Genomic_DNA"/>
</dbReference>
<name>A0A3N0DPN8_9ACTN</name>